<feature type="domain" description="Cytochrome c-552/4" evidence="2">
    <location>
        <begin position="31"/>
        <end position="89"/>
    </location>
</feature>
<dbReference type="SUPFAM" id="SSF48695">
    <property type="entry name" value="Multiheme cytochromes"/>
    <property type="match status" value="1"/>
</dbReference>
<gene>
    <name evidence="3" type="ORF">EG19_11800</name>
</gene>
<evidence type="ECO:0000259" key="2">
    <source>
        <dbReference type="Pfam" id="PF13435"/>
    </source>
</evidence>
<comment type="caution">
    <text evidence="3">The sequence shown here is derived from an EMBL/GenBank/DDBJ whole genome shotgun (WGS) entry which is preliminary data.</text>
</comment>
<dbReference type="Gene3D" id="1.10.1130.10">
    <property type="entry name" value="Flavocytochrome C3, Chain A"/>
    <property type="match status" value="1"/>
</dbReference>
<dbReference type="OrthoDB" id="112491at2"/>
<sequence>MKASYGLVAGAFLLAAVGSSNAQHSYIGAEKCKMCHKLQYDSWLTTRHAKATETAKASTKWKFDASCLSCHATNKDEALSGVQCEACHGPGSDYKTMSIMKDREKAVANGLIIPTQETCNSCHDGKDHHKPVKFDRELVHAHKK</sequence>
<dbReference type="InterPro" id="IPR023155">
    <property type="entry name" value="Cyt_c-552/4"/>
</dbReference>
<dbReference type="STRING" id="1312852.EG19_11800"/>
<dbReference type="InterPro" id="IPR036280">
    <property type="entry name" value="Multihaem_cyt_sf"/>
</dbReference>
<feature type="signal peptide" evidence="1">
    <location>
        <begin position="1"/>
        <end position="22"/>
    </location>
</feature>
<accession>A0A062XPA4</accession>
<keyword evidence="4" id="KW-1185">Reference proteome</keyword>
<dbReference type="Proteomes" id="UP000027284">
    <property type="component" value="Unassembled WGS sequence"/>
</dbReference>
<protein>
    <recommendedName>
        <fullName evidence="2">Cytochrome c-552/4 domain-containing protein</fullName>
    </recommendedName>
</protein>
<reference evidence="3 4" key="1">
    <citation type="submission" date="2014-04" db="EMBL/GenBank/DDBJ databases">
        <title>The Genome Sequence of Thermoanaerobaculum aquaticum MP-01, The First Cultivated Group 23 Acidobacterium.</title>
        <authorList>
            <person name="Stamps B.W."/>
            <person name="Losey N.A."/>
            <person name="Lawson P.A."/>
            <person name="Stevenson B.S."/>
        </authorList>
    </citation>
    <scope>NUCLEOTIDE SEQUENCE [LARGE SCALE GENOMIC DNA]</scope>
    <source>
        <strain evidence="3 4">MP-01</strain>
    </source>
</reference>
<evidence type="ECO:0000313" key="4">
    <source>
        <dbReference type="Proteomes" id="UP000027284"/>
    </source>
</evidence>
<dbReference type="RefSeq" id="WP_053334843.1">
    <property type="nucleotide sequence ID" value="NZ_JMFG01000008.1"/>
</dbReference>
<evidence type="ECO:0000313" key="3">
    <source>
        <dbReference type="EMBL" id="KDA54392.1"/>
    </source>
</evidence>
<organism evidence="3 4">
    <name type="scientific">Thermoanaerobaculum aquaticum</name>
    <dbReference type="NCBI Taxonomy" id="1312852"/>
    <lineage>
        <taxon>Bacteria</taxon>
        <taxon>Pseudomonadati</taxon>
        <taxon>Acidobacteriota</taxon>
        <taxon>Thermoanaerobaculia</taxon>
        <taxon>Thermoanaerobaculales</taxon>
        <taxon>Thermoanaerobaculaceae</taxon>
        <taxon>Thermoanaerobaculum</taxon>
    </lineage>
</organism>
<feature type="chain" id="PRO_5001620206" description="Cytochrome c-552/4 domain-containing protein" evidence="1">
    <location>
        <begin position="23"/>
        <end position="144"/>
    </location>
</feature>
<dbReference type="EMBL" id="JMFG01000008">
    <property type="protein sequence ID" value="KDA54392.1"/>
    <property type="molecule type" value="Genomic_DNA"/>
</dbReference>
<dbReference type="Pfam" id="PF13435">
    <property type="entry name" value="Cytochrome_C554"/>
    <property type="match status" value="1"/>
</dbReference>
<proteinExistence type="predicted"/>
<keyword evidence="1" id="KW-0732">Signal</keyword>
<dbReference type="AlphaFoldDB" id="A0A062XPA4"/>
<evidence type="ECO:0000256" key="1">
    <source>
        <dbReference type="SAM" id="SignalP"/>
    </source>
</evidence>
<name>A0A062XPA4_9BACT</name>